<keyword evidence="3" id="KW-1185">Reference proteome</keyword>
<dbReference type="Gene3D" id="3.30.70.100">
    <property type="match status" value="1"/>
</dbReference>
<keyword evidence="2" id="KW-0560">Oxidoreductase</keyword>
<dbReference type="InterPro" id="IPR007138">
    <property type="entry name" value="ABM_dom"/>
</dbReference>
<dbReference type="GO" id="GO:0004497">
    <property type="term" value="F:monooxygenase activity"/>
    <property type="evidence" value="ECO:0007669"/>
    <property type="project" value="UniProtKB-KW"/>
</dbReference>
<dbReference type="PANTHER" id="PTHR33336">
    <property type="entry name" value="QUINOL MONOOXYGENASE YGIN-RELATED"/>
    <property type="match status" value="1"/>
</dbReference>
<feature type="domain" description="ABM" evidence="1">
    <location>
        <begin position="2"/>
        <end position="92"/>
    </location>
</feature>
<comment type="caution">
    <text evidence="2">The sequence shown here is derived from an EMBL/GenBank/DDBJ whole genome shotgun (WGS) entry which is preliminary data.</text>
</comment>
<evidence type="ECO:0000313" key="2">
    <source>
        <dbReference type="EMBL" id="TCK89086.1"/>
    </source>
</evidence>
<dbReference type="PANTHER" id="PTHR33336:SF15">
    <property type="entry name" value="ABM DOMAIN-CONTAINING PROTEIN"/>
    <property type="match status" value="1"/>
</dbReference>
<evidence type="ECO:0000313" key="3">
    <source>
        <dbReference type="Proteomes" id="UP000294545"/>
    </source>
</evidence>
<sequence>MIRIIVKQFVKPDLIDRYIEIMKEMVAKTRELDEGCIEYGLFQDSKDPQIITLIEGWESQHALDKHMDSTHFKEIIPPLSTFFEKPEEVNIYRPVGEKRK</sequence>
<dbReference type="RefSeq" id="WP_132283165.1">
    <property type="nucleotide sequence ID" value="NZ_SMGQ01000016.1"/>
</dbReference>
<proteinExistence type="predicted"/>
<name>A0A4R1M9Q3_9FIRM</name>
<gene>
    <name evidence="2" type="ORF">EDC19_2500</name>
</gene>
<dbReference type="SUPFAM" id="SSF54909">
    <property type="entry name" value="Dimeric alpha+beta barrel"/>
    <property type="match status" value="1"/>
</dbReference>
<reference evidence="2 3" key="1">
    <citation type="submission" date="2019-03" db="EMBL/GenBank/DDBJ databases">
        <title>Genomic Encyclopedia of Type Strains, Phase IV (KMG-IV): sequencing the most valuable type-strain genomes for metagenomic binning, comparative biology and taxonomic classification.</title>
        <authorList>
            <person name="Goeker M."/>
        </authorList>
    </citation>
    <scope>NUCLEOTIDE SEQUENCE [LARGE SCALE GENOMIC DNA]</scope>
    <source>
        <strain evidence="2 3">DSM 24176</strain>
    </source>
</reference>
<dbReference type="OrthoDB" id="287932at2"/>
<dbReference type="PROSITE" id="PS51725">
    <property type="entry name" value="ABM"/>
    <property type="match status" value="1"/>
</dbReference>
<dbReference type="InterPro" id="IPR011008">
    <property type="entry name" value="Dimeric_a/b-barrel"/>
</dbReference>
<protein>
    <submittedName>
        <fullName evidence="2">Quinol monooxygenase YgiN</fullName>
    </submittedName>
</protein>
<keyword evidence="2" id="KW-0503">Monooxygenase</keyword>
<dbReference type="AlphaFoldDB" id="A0A4R1M9Q3"/>
<dbReference type="EMBL" id="SMGQ01000016">
    <property type="protein sequence ID" value="TCK89086.1"/>
    <property type="molecule type" value="Genomic_DNA"/>
</dbReference>
<dbReference type="Proteomes" id="UP000294545">
    <property type="component" value="Unassembled WGS sequence"/>
</dbReference>
<evidence type="ECO:0000259" key="1">
    <source>
        <dbReference type="PROSITE" id="PS51725"/>
    </source>
</evidence>
<accession>A0A4R1M9Q3</accession>
<dbReference type="InterPro" id="IPR050744">
    <property type="entry name" value="AI-2_Isomerase_LsrG"/>
</dbReference>
<organism evidence="2 3">
    <name type="scientific">Natranaerovirga hydrolytica</name>
    <dbReference type="NCBI Taxonomy" id="680378"/>
    <lineage>
        <taxon>Bacteria</taxon>
        <taxon>Bacillati</taxon>
        <taxon>Bacillota</taxon>
        <taxon>Clostridia</taxon>
        <taxon>Lachnospirales</taxon>
        <taxon>Natranaerovirgaceae</taxon>
        <taxon>Natranaerovirga</taxon>
    </lineage>
</organism>
<dbReference type="Pfam" id="PF03992">
    <property type="entry name" value="ABM"/>
    <property type="match status" value="1"/>
</dbReference>